<evidence type="ECO:0000256" key="1">
    <source>
        <dbReference type="SAM" id="MobiDB-lite"/>
    </source>
</evidence>
<dbReference type="AlphaFoldDB" id="A0A0L6CG93"/>
<evidence type="ECO:0000259" key="3">
    <source>
        <dbReference type="Pfam" id="PF01882"/>
    </source>
</evidence>
<protein>
    <recommendedName>
        <fullName evidence="3">DUF58 domain-containing protein</fullName>
    </recommendedName>
</protein>
<evidence type="ECO:0000313" key="5">
    <source>
        <dbReference type="Proteomes" id="UP000037397"/>
    </source>
</evidence>
<keyword evidence="2" id="KW-0812">Transmembrane</keyword>
<dbReference type="InterPro" id="IPR002881">
    <property type="entry name" value="DUF58"/>
</dbReference>
<dbReference type="STRING" id="1631356.VV01_05575"/>
<reference evidence="5" key="1">
    <citation type="submission" date="2015-03" db="EMBL/GenBank/DDBJ databases">
        <title>Luteipulveratus halotolerans sp. nov., a novel actinobacterium (Dermacoccaceae) from Sarawak, Malaysia.</title>
        <authorList>
            <person name="Juboi H."/>
            <person name="Basik A."/>
            <person name="Shamsul S.S."/>
            <person name="Arnold P."/>
            <person name="Schmitt E.K."/>
            <person name="Sanglier J.-J."/>
            <person name="Yeo T."/>
        </authorList>
    </citation>
    <scope>NUCLEOTIDE SEQUENCE [LARGE SCALE GENOMIC DNA]</scope>
    <source>
        <strain evidence="5">C296001</strain>
    </source>
</reference>
<accession>A0A0L6CG93</accession>
<proteinExistence type="predicted"/>
<keyword evidence="2" id="KW-0472">Membrane</keyword>
<keyword evidence="5" id="KW-1185">Reference proteome</keyword>
<feature type="compositionally biased region" description="Low complexity" evidence="1">
    <location>
        <begin position="307"/>
        <end position="317"/>
    </location>
</feature>
<feature type="region of interest" description="Disordered" evidence="1">
    <location>
        <begin position="298"/>
        <end position="342"/>
    </location>
</feature>
<feature type="transmembrane region" description="Helical" evidence="2">
    <location>
        <begin position="42"/>
        <end position="60"/>
    </location>
</feature>
<name>A0A0L6CG93_9MICO</name>
<keyword evidence="2" id="KW-1133">Transmembrane helix</keyword>
<gene>
    <name evidence="4" type="ORF">VV01_05575</name>
</gene>
<evidence type="ECO:0000313" key="4">
    <source>
        <dbReference type="EMBL" id="KNX36734.1"/>
    </source>
</evidence>
<feature type="compositionally biased region" description="Polar residues" evidence="1">
    <location>
        <begin position="329"/>
        <end position="342"/>
    </location>
</feature>
<dbReference type="PANTHER" id="PTHR33608:SF14">
    <property type="entry name" value="POSSIBLE CONSERVED SECRETED PROTEIN"/>
    <property type="match status" value="1"/>
</dbReference>
<evidence type="ECO:0000256" key="2">
    <source>
        <dbReference type="SAM" id="Phobius"/>
    </source>
</evidence>
<comment type="caution">
    <text evidence="4">The sequence shown here is derived from an EMBL/GenBank/DDBJ whole genome shotgun (WGS) entry which is preliminary data.</text>
</comment>
<dbReference type="PANTHER" id="PTHR33608">
    <property type="entry name" value="BLL2464 PROTEIN"/>
    <property type="match status" value="1"/>
</dbReference>
<sequence length="342" mass="36001">MSGLPGDDDVPPRWRPTLLFVQGALVAGVAALLAVLAHRPDLLVLATPFVVITAWSIASWPDHVPAVHASLRRTRLREGETSAWDITAEPSVGAEQLVGVLEEVPHVRTDPEVPMTIAPVGSGATHASITWQPLRWGRRTIGNGTVTLVSAWGAARLGPIPTAGTTALTSPGEETFSLVAAAPHPLGLVGLNRSRRPGDGTEFADIRPFQRGDRLRRVHWPVSARTGQIHVRTTYAEQDTEVLLVVDALVDVGVSEGVEGRQSTLDLEVRAAAALTTHLLARGERVALRAFGMPTPVDVPAGTGLDSSAASSTVSPRSTRRPALDAAASHSTGSTQVLAPSC</sequence>
<dbReference type="OrthoDB" id="9776116at2"/>
<dbReference type="EMBL" id="LAIR01000002">
    <property type="protein sequence ID" value="KNX36734.1"/>
    <property type="molecule type" value="Genomic_DNA"/>
</dbReference>
<feature type="domain" description="DUF58" evidence="3">
    <location>
        <begin position="205"/>
        <end position="304"/>
    </location>
</feature>
<dbReference type="Proteomes" id="UP000037397">
    <property type="component" value="Unassembled WGS sequence"/>
</dbReference>
<dbReference type="RefSeq" id="WP_050669018.1">
    <property type="nucleotide sequence ID" value="NZ_LAIR01000002.1"/>
</dbReference>
<organism evidence="4 5">
    <name type="scientific">Luteipulveratus halotolerans</name>
    <dbReference type="NCBI Taxonomy" id="1631356"/>
    <lineage>
        <taxon>Bacteria</taxon>
        <taxon>Bacillati</taxon>
        <taxon>Actinomycetota</taxon>
        <taxon>Actinomycetes</taxon>
        <taxon>Micrococcales</taxon>
        <taxon>Dermacoccaceae</taxon>
        <taxon>Luteipulveratus</taxon>
    </lineage>
</organism>
<feature type="transmembrane region" description="Helical" evidence="2">
    <location>
        <begin position="20"/>
        <end position="37"/>
    </location>
</feature>
<dbReference type="Pfam" id="PF01882">
    <property type="entry name" value="DUF58"/>
    <property type="match status" value="1"/>
</dbReference>